<dbReference type="InterPro" id="IPR011006">
    <property type="entry name" value="CheY-like_superfamily"/>
</dbReference>
<feature type="domain" description="OmpR/PhoB-type" evidence="7">
    <location>
        <begin position="133"/>
        <end position="230"/>
    </location>
</feature>
<comment type="caution">
    <text evidence="8">The sequence shown here is derived from an EMBL/GenBank/DDBJ whole genome shotgun (WGS) entry which is preliminary data.</text>
</comment>
<dbReference type="InterPro" id="IPR001789">
    <property type="entry name" value="Sig_transdc_resp-reg_receiver"/>
</dbReference>
<keyword evidence="9" id="KW-1185">Reference proteome</keyword>
<evidence type="ECO:0000313" key="8">
    <source>
        <dbReference type="EMBL" id="GEP94964.1"/>
    </source>
</evidence>
<feature type="DNA-binding region" description="OmpR/PhoB-type" evidence="5">
    <location>
        <begin position="133"/>
        <end position="230"/>
    </location>
</feature>
<dbReference type="InterPro" id="IPR039420">
    <property type="entry name" value="WalR-like"/>
</dbReference>
<evidence type="ECO:0000259" key="7">
    <source>
        <dbReference type="PROSITE" id="PS51755"/>
    </source>
</evidence>
<keyword evidence="2" id="KW-0902">Two-component regulatory system</keyword>
<dbReference type="PANTHER" id="PTHR48111:SF40">
    <property type="entry name" value="PHOSPHATE REGULON TRANSCRIPTIONAL REGULATORY PROTEIN PHOB"/>
    <property type="match status" value="1"/>
</dbReference>
<dbReference type="Gene3D" id="3.40.50.2300">
    <property type="match status" value="1"/>
</dbReference>
<dbReference type="Gene3D" id="6.10.250.690">
    <property type="match status" value="1"/>
</dbReference>
<sequence>MKASILLVEDEADLGNVIRQYLEISDFDVTWFQHSTQALEHVRVHLDKYHIVLLDVSMPDMDGFTLAQHIVQIRPDMPFLFLTARNERSDKLYGLKIGADDYITKPFDIDELVLRIRNIIKRNFTAVEPSSPRNYIERGDVRFYKDSLRLTIGGNESMLTPREAELLEFLFRHENKVLRREEILVQLWGDNDYFLGRSLDVFVSRLRKHLGKSGVVSIENVYGVGFIFKVMNISSSQ</sequence>
<evidence type="ECO:0000256" key="4">
    <source>
        <dbReference type="PROSITE-ProRule" id="PRU00169"/>
    </source>
</evidence>
<dbReference type="SUPFAM" id="SSF52172">
    <property type="entry name" value="CheY-like"/>
    <property type="match status" value="1"/>
</dbReference>
<evidence type="ECO:0000256" key="1">
    <source>
        <dbReference type="ARBA" id="ARBA00022553"/>
    </source>
</evidence>
<organism evidence="8 9">
    <name type="scientific">Chitinophaga cymbidii</name>
    <dbReference type="NCBI Taxonomy" id="1096750"/>
    <lineage>
        <taxon>Bacteria</taxon>
        <taxon>Pseudomonadati</taxon>
        <taxon>Bacteroidota</taxon>
        <taxon>Chitinophagia</taxon>
        <taxon>Chitinophagales</taxon>
        <taxon>Chitinophagaceae</taxon>
        <taxon>Chitinophaga</taxon>
    </lineage>
</organism>
<dbReference type="CDD" id="cd00383">
    <property type="entry name" value="trans_reg_C"/>
    <property type="match status" value="1"/>
</dbReference>
<evidence type="ECO:0000259" key="6">
    <source>
        <dbReference type="PROSITE" id="PS50110"/>
    </source>
</evidence>
<reference evidence="8 9" key="1">
    <citation type="submission" date="2019-07" db="EMBL/GenBank/DDBJ databases">
        <title>Whole genome shotgun sequence of Chitinophaga cymbidii NBRC 109752.</title>
        <authorList>
            <person name="Hosoyama A."/>
            <person name="Uohara A."/>
            <person name="Ohji S."/>
            <person name="Ichikawa N."/>
        </authorList>
    </citation>
    <scope>NUCLEOTIDE SEQUENCE [LARGE SCALE GENOMIC DNA]</scope>
    <source>
        <strain evidence="8 9">NBRC 109752</strain>
    </source>
</reference>
<proteinExistence type="predicted"/>
<name>A0A512RH19_9BACT</name>
<evidence type="ECO:0000256" key="2">
    <source>
        <dbReference type="ARBA" id="ARBA00023012"/>
    </source>
</evidence>
<dbReference type="Pfam" id="PF00072">
    <property type="entry name" value="Response_reg"/>
    <property type="match status" value="1"/>
</dbReference>
<gene>
    <name evidence="8" type="ORF">CCY01nite_12240</name>
</gene>
<dbReference type="OrthoDB" id="9790442at2"/>
<dbReference type="GO" id="GO:0032993">
    <property type="term" value="C:protein-DNA complex"/>
    <property type="evidence" value="ECO:0007669"/>
    <property type="project" value="TreeGrafter"/>
</dbReference>
<keyword evidence="1 4" id="KW-0597">Phosphoprotein</keyword>
<evidence type="ECO:0000313" key="9">
    <source>
        <dbReference type="Proteomes" id="UP000321436"/>
    </source>
</evidence>
<dbReference type="InterPro" id="IPR001867">
    <property type="entry name" value="OmpR/PhoB-type_DNA-bd"/>
</dbReference>
<evidence type="ECO:0000256" key="3">
    <source>
        <dbReference type="ARBA" id="ARBA00023125"/>
    </source>
</evidence>
<dbReference type="RefSeq" id="WP_146858819.1">
    <property type="nucleotide sequence ID" value="NZ_BKAU01000001.1"/>
</dbReference>
<accession>A0A512RH19</accession>
<feature type="modified residue" description="4-aspartylphosphate" evidence="4">
    <location>
        <position position="55"/>
    </location>
</feature>
<dbReference type="PROSITE" id="PS50110">
    <property type="entry name" value="RESPONSE_REGULATORY"/>
    <property type="match status" value="1"/>
</dbReference>
<dbReference type="GO" id="GO:0000156">
    <property type="term" value="F:phosphorelay response regulator activity"/>
    <property type="evidence" value="ECO:0007669"/>
    <property type="project" value="TreeGrafter"/>
</dbReference>
<evidence type="ECO:0000256" key="5">
    <source>
        <dbReference type="PROSITE-ProRule" id="PRU01091"/>
    </source>
</evidence>
<dbReference type="GO" id="GO:0005829">
    <property type="term" value="C:cytosol"/>
    <property type="evidence" value="ECO:0007669"/>
    <property type="project" value="TreeGrafter"/>
</dbReference>
<dbReference type="CDD" id="cd17574">
    <property type="entry name" value="REC_OmpR"/>
    <property type="match status" value="1"/>
</dbReference>
<dbReference type="Pfam" id="PF00486">
    <property type="entry name" value="Trans_reg_C"/>
    <property type="match status" value="1"/>
</dbReference>
<dbReference type="GO" id="GO:0006355">
    <property type="term" value="P:regulation of DNA-templated transcription"/>
    <property type="evidence" value="ECO:0007669"/>
    <property type="project" value="InterPro"/>
</dbReference>
<dbReference type="Gene3D" id="1.10.10.10">
    <property type="entry name" value="Winged helix-like DNA-binding domain superfamily/Winged helix DNA-binding domain"/>
    <property type="match status" value="1"/>
</dbReference>
<dbReference type="SMART" id="SM00862">
    <property type="entry name" value="Trans_reg_C"/>
    <property type="match status" value="1"/>
</dbReference>
<dbReference type="AlphaFoldDB" id="A0A512RH19"/>
<dbReference type="InterPro" id="IPR036388">
    <property type="entry name" value="WH-like_DNA-bd_sf"/>
</dbReference>
<feature type="domain" description="Response regulatory" evidence="6">
    <location>
        <begin position="4"/>
        <end position="120"/>
    </location>
</feature>
<dbReference type="EMBL" id="BKAU01000001">
    <property type="protein sequence ID" value="GEP94964.1"/>
    <property type="molecule type" value="Genomic_DNA"/>
</dbReference>
<dbReference type="PROSITE" id="PS51755">
    <property type="entry name" value="OMPR_PHOB"/>
    <property type="match status" value="1"/>
</dbReference>
<keyword evidence="3 5" id="KW-0238">DNA-binding</keyword>
<dbReference type="SMART" id="SM00448">
    <property type="entry name" value="REC"/>
    <property type="match status" value="1"/>
</dbReference>
<dbReference type="GO" id="GO:0000976">
    <property type="term" value="F:transcription cis-regulatory region binding"/>
    <property type="evidence" value="ECO:0007669"/>
    <property type="project" value="TreeGrafter"/>
</dbReference>
<dbReference type="Proteomes" id="UP000321436">
    <property type="component" value="Unassembled WGS sequence"/>
</dbReference>
<protein>
    <submittedName>
        <fullName evidence="8">DNA-binding response regulator</fullName>
    </submittedName>
</protein>
<dbReference type="PANTHER" id="PTHR48111">
    <property type="entry name" value="REGULATOR OF RPOS"/>
    <property type="match status" value="1"/>
</dbReference>